<dbReference type="Gene3D" id="3.30.420.10">
    <property type="entry name" value="Ribonuclease H-like superfamily/Ribonuclease H"/>
    <property type="match status" value="1"/>
</dbReference>
<dbReference type="GO" id="GO:0000402">
    <property type="term" value="F:crossed form four-way junction DNA binding"/>
    <property type="evidence" value="ECO:0007669"/>
    <property type="project" value="TreeGrafter"/>
</dbReference>
<name>A0A1E4T0M8_9ASCO</name>
<dbReference type="InterPro" id="IPR015242">
    <property type="entry name" value="Ydc2_cat"/>
</dbReference>
<keyword evidence="3" id="KW-1185">Reference proteome</keyword>
<gene>
    <name evidence="2" type="ORF">CANARDRAFT_23365</name>
</gene>
<dbReference type="Proteomes" id="UP000094801">
    <property type="component" value="Unassembled WGS sequence"/>
</dbReference>
<protein>
    <recommendedName>
        <fullName evidence="1">Mitochondrial resolvase Ydc2 catalytic domain-containing protein</fullName>
    </recommendedName>
</protein>
<dbReference type="PANTHER" id="PTHR28072">
    <property type="entry name" value="CRUCIFORM CUTTING ENDONUCLEASE 1, MITOCHONDRIAL-RELATED"/>
    <property type="match status" value="1"/>
</dbReference>
<reference evidence="3" key="1">
    <citation type="submission" date="2016-04" db="EMBL/GenBank/DDBJ databases">
        <title>Comparative genomics of biotechnologically important yeasts.</title>
        <authorList>
            <consortium name="DOE Joint Genome Institute"/>
            <person name="Riley R."/>
            <person name="Haridas S."/>
            <person name="Wolfe K.H."/>
            <person name="Lopes M.R."/>
            <person name="Hittinger C.T."/>
            <person name="Goker M."/>
            <person name="Salamov A."/>
            <person name="Wisecaver J."/>
            <person name="Long T.M."/>
            <person name="Aerts A.L."/>
            <person name="Barry K."/>
            <person name="Choi C."/>
            <person name="Clum A."/>
            <person name="Coughlan A.Y."/>
            <person name="Deshpande S."/>
            <person name="Douglass A.P."/>
            <person name="Hanson S.J."/>
            <person name="Klenk H.-P."/>
            <person name="Labutti K."/>
            <person name="Lapidus A."/>
            <person name="Lindquist E."/>
            <person name="Lipzen A."/>
            <person name="Meier-Kolthoff J.P."/>
            <person name="Ohm R.A."/>
            <person name="Otillar R.P."/>
            <person name="Pangilinan J."/>
            <person name="Peng Y."/>
            <person name="Rokas A."/>
            <person name="Rosa C.A."/>
            <person name="Scheuner C."/>
            <person name="Sibirny A.A."/>
            <person name="Slot J.C."/>
            <person name="Stielow J.B."/>
            <person name="Sun H."/>
            <person name="Kurtzman C.P."/>
            <person name="Blackwell M."/>
            <person name="Grigoriev I.V."/>
            <person name="Jeffries T.W."/>
        </authorList>
    </citation>
    <scope>NUCLEOTIDE SEQUENCE [LARGE SCALE GENOMIC DNA]</scope>
    <source>
        <strain evidence="3">NRRL YB-2248</strain>
    </source>
</reference>
<evidence type="ECO:0000313" key="2">
    <source>
        <dbReference type="EMBL" id="ODV85303.1"/>
    </source>
</evidence>
<dbReference type="GO" id="GO:0000403">
    <property type="term" value="F:Y-form DNA binding"/>
    <property type="evidence" value="ECO:0007669"/>
    <property type="project" value="TreeGrafter"/>
</dbReference>
<dbReference type="SUPFAM" id="SSF53098">
    <property type="entry name" value="Ribonuclease H-like"/>
    <property type="match status" value="1"/>
</dbReference>
<organism evidence="2 3">
    <name type="scientific">[Candida] arabinofermentans NRRL YB-2248</name>
    <dbReference type="NCBI Taxonomy" id="983967"/>
    <lineage>
        <taxon>Eukaryota</taxon>
        <taxon>Fungi</taxon>
        <taxon>Dikarya</taxon>
        <taxon>Ascomycota</taxon>
        <taxon>Saccharomycotina</taxon>
        <taxon>Pichiomycetes</taxon>
        <taxon>Pichiales</taxon>
        <taxon>Pichiaceae</taxon>
        <taxon>Ogataea</taxon>
        <taxon>Ogataea/Candida clade</taxon>
    </lineage>
</organism>
<evidence type="ECO:0000313" key="3">
    <source>
        <dbReference type="Proteomes" id="UP000094801"/>
    </source>
</evidence>
<dbReference type="CDD" id="cd16963">
    <property type="entry name" value="CCE1"/>
    <property type="match status" value="1"/>
</dbReference>
<proteinExistence type="predicted"/>
<dbReference type="EMBL" id="KV453853">
    <property type="protein sequence ID" value="ODV85303.1"/>
    <property type="molecule type" value="Genomic_DNA"/>
</dbReference>
<dbReference type="Pfam" id="PF09159">
    <property type="entry name" value="Ydc2-catalyt"/>
    <property type="match status" value="1"/>
</dbReference>
<dbReference type="PANTHER" id="PTHR28072:SF1">
    <property type="entry name" value="CRUCIFORM CUTTING ENDONUCLEASE 1, MITOCHONDRIAL-RELATED"/>
    <property type="match status" value="1"/>
</dbReference>
<dbReference type="AlphaFoldDB" id="A0A1E4T0M8"/>
<evidence type="ECO:0000259" key="1">
    <source>
        <dbReference type="Pfam" id="PF09159"/>
    </source>
</evidence>
<dbReference type="InterPro" id="IPR036397">
    <property type="entry name" value="RNaseH_sf"/>
</dbReference>
<feature type="domain" description="Mitochondrial resolvase Ydc2 catalytic" evidence="1">
    <location>
        <begin position="75"/>
        <end position="335"/>
    </location>
</feature>
<dbReference type="InterPro" id="IPR012337">
    <property type="entry name" value="RNaseH-like_sf"/>
</dbReference>
<dbReference type="GO" id="GO:0005739">
    <property type="term" value="C:mitochondrion"/>
    <property type="evidence" value="ECO:0007669"/>
    <property type="project" value="TreeGrafter"/>
</dbReference>
<dbReference type="STRING" id="983967.A0A1E4T0M8"/>
<sequence length="349" mass="39702">MAGIDAVAFGKAFRELVLSQKSTVSVLSSISKRCGILPDSSSTKKAVLVEQITSQISAPSLINNHDYQSAPFRLLSIDMGLKNFSFCRLEIPSFPMNGNYKPVVKQWNKMNLNEYTGITDDRFIPTNYSGIVNKIISNLIFNPESLQTKPDLIIIERQRFRTGGHKNVQEHILKTNVLEFSLISALQTCTYLQPKKYNSKLQSVSPAAMAGYWVDYCKLRDPKIDQKSKDLRVDLVHEWLSRHLLGSPLESIISEPEFIIGDNFDLSETTDDLIHLKKYRSNSKRVYKMVKYLNTKNKTGEIIIDDSESSEKGDDMADSLLHGLAYVHYELNRLKLIEAVNNNERLDKF</sequence>
<accession>A0A1E4T0M8</accession>
<dbReference type="InterPro" id="IPR039197">
    <property type="entry name" value="Mrs1/Cce1"/>
</dbReference>
<dbReference type="GO" id="GO:0070336">
    <property type="term" value="F:flap-structured DNA binding"/>
    <property type="evidence" value="ECO:0007669"/>
    <property type="project" value="TreeGrafter"/>
</dbReference>
<dbReference type="GO" id="GO:0004520">
    <property type="term" value="F:DNA endonuclease activity"/>
    <property type="evidence" value="ECO:0007669"/>
    <property type="project" value="TreeGrafter"/>
</dbReference>
<dbReference type="OrthoDB" id="5552842at2759"/>